<dbReference type="AlphaFoldDB" id="A0A3G6YJ73"/>
<evidence type="ECO:0000313" key="1">
    <source>
        <dbReference type="EMBL" id="AZC00453.1"/>
    </source>
</evidence>
<reference evidence="1 2" key="2">
    <citation type="submission" date="2018-12" db="EMBL/GenBank/DDBJ databases">
        <title>Molecular Epidemiology of Emerging Carbapenem-Resistance in Acinetobacter nosocomialis and Acinetobacter pittii in Taiwan, 2010-2014.</title>
        <authorList>
            <person name="Huang W.-C."/>
            <person name="Wang H.-Y."/>
            <person name="Lai J.-F."/>
            <person name="Lauderdale T.-L."/>
            <person name="Sytwu H.-K."/>
        </authorList>
    </citation>
    <scope>NUCLEOTIDE SEQUENCE [LARGE SCALE GENOMIC DNA]</scope>
    <source>
        <strain evidence="1 2">2014S06-099</strain>
    </source>
</reference>
<gene>
    <name evidence="1" type="ORF">DKE52_008075</name>
</gene>
<accession>A0A3G6YJ73</accession>
<sequence>MSFEDSVYKPLINEILDDIYYKNTNFRTKIALLRHYLEIIVRKLVNYPVNQKMTLGSDKIKNLLSEIEKDICITDKHFHKTVEKAGRLLNKYNHTQYLVSANQEVFDKAEDLVFNVISLIFIVHFSKNEFGLNFDEMESFSILPPIIRLKVLEYFYSEGTKNLLLMHKYVLTILKSKNKEAAIQWIEVRKKQLQEVSTISDKYNLDKYLVAGERKLGKRHTNMYEHLIFVAGYVNEKRDSKEVLVYSSFEQAAKTYIKVCNNKDHLESFNRAKQLKELIEFLFIGRKYLQ</sequence>
<evidence type="ECO:0008006" key="3">
    <source>
        <dbReference type="Google" id="ProtNLM"/>
    </source>
</evidence>
<proteinExistence type="predicted"/>
<dbReference type="Proteomes" id="UP000254410">
    <property type="component" value="Chromosome"/>
</dbReference>
<reference evidence="1 2" key="1">
    <citation type="submission" date="2018-11" db="EMBL/GenBank/DDBJ databases">
        <authorList>
            <person name="Kuo S.-C."/>
            <person name="Chen F.-J."/>
            <person name="Liao Y.-C."/>
        </authorList>
    </citation>
    <scope>NUCLEOTIDE SEQUENCE [LARGE SCALE GENOMIC DNA]</scope>
    <source>
        <strain evidence="1 2">2014S06-099</strain>
    </source>
</reference>
<protein>
    <recommendedName>
        <fullName evidence="3">DUF4145 domain-containing protein</fullName>
    </recommendedName>
</protein>
<organism evidence="1 2">
    <name type="scientific">Acinetobacter pittii</name>
    <name type="common">Acinetobacter genomosp. 3</name>
    <dbReference type="NCBI Taxonomy" id="48296"/>
    <lineage>
        <taxon>Bacteria</taxon>
        <taxon>Pseudomonadati</taxon>
        <taxon>Pseudomonadota</taxon>
        <taxon>Gammaproteobacteria</taxon>
        <taxon>Moraxellales</taxon>
        <taxon>Moraxellaceae</taxon>
        <taxon>Acinetobacter</taxon>
        <taxon>Acinetobacter calcoaceticus/baumannii complex</taxon>
    </lineage>
</organism>
<evidence type="ECO:0000313" key="2">
    <source>
        <dbReference type="Proteomes" id="UP000254410"/>
    </source>
</evidence>
<dbReference type="EMBL" id="CP033540">
    <property type="protein sequence ID" value="AZC00453.1"/>
    <property type="molecule type" value="Genomic_DNA"/>
</dbReference>
<name>A0A3G6YJ73_ACIPI</name>